<dbReference type="InterPro" id="IPR000843">
    <property type="entry name" value="HTH_LacI"/>
</dbReference>
<dbReference type="Proteomes" id="UP001597053">
    <property type="component" value="Unassembled WGS sequence"/>
</dbReference>
<dbReference type="InterPro" id="IPR010982">
    <property type="entry name" value="Lambda_DNA-bd_dom_sf"/>
</dbReference>
<dbReference type="SUPFAM" id="SSF47413">
    <property type="entry name" value="lambda repressor-like DNA-binding domains"/>
    <property type="match status" value="1"/>
</dbReference>
<evidence type="ECO:0000313" key="3">
    <source>
        <dbReference type="Proteomes" id="UP001597053"/>
    </source>
</evidence>
<gene>
    <name evidence="2" type="ORF">ACFQZ8_18645</name>
</gene>
<dbReference type="Pfam" id="PF00356">
    <property type="entry name" value="LacI"/>
    <property type="match status" value="1"/>
</dbReference>
<evidence type="ECO:0000259" key="1">
    <source>
        <dbReference type="PROSITE" id="PS50932"/>
    </source>
</evidence>
<protein>
    <submittedName>
        <fullName evidence="2">LacI family DNA-binding transcriptional regulator</fullName>
    </submittedName>
</protein>
<proteinExistence type="predicted"/>
<comment type="caution">
    <text evidence="2">The sequence shown here is derived from an EMBL/GenBank/DDBJ whole genome shotgun (WGS) entry which is preliminary data.</text>
</comment>
<name>A0ABW3A4Q5_9ACTN</name>
<dbReference type="EMBL" id="JBHTHM010001063">
    <property type="protein sequence ID" value="MFD0785928.1"/>
    <property type="molecule type" value="Genomic_DNA"/>
</dbReference>
<dbReference type="PROSITE" id="PS50932">
    <property type="entry name" value="HTH_LACI_2"/>
    <property type="match status" value="1"/>
</dbReference>
<evidence type="ECO:0000313" key="2">
    <source>
        <dbReference type="EMBL" id="MFD0785928.1"/>
    </source>
</evidence>
<dbReference type="GO" id="GO:0003677">
    <property type="term" value="F:DNA binding"/>
    <property type="evidence" value="ECO:0007669"/>
    <property type="project" value="UniProtKB-KW"/>
</dbReference>
<keyword evidence="2" id="KW-0238">DNA-binding</keyword>
<feature type="domain" description="HTH lacI-type" evidence="1">
    <location>
        <begin position="1"/>
        <end position="32"/>
    </location>
</feature>
<keyword evidence="3" id="KW-1185">Reference proteome</keyword>
<organism evidence="2 3">
    <name type="scientific">Micromonospora azadirachtae</name>
    <dbReference type="NCBI Taxonomy" id="1970735"/>
    <lineage>
        <taxon>Bacteria</taxon>
        <taxon>Bacillati</taxon>
        <taxon>Actinomycetota</taxon>
        <taxon>Actinomycetes</taxon>
        <taxon>Micromonosporales</taxon>
        <taxon>Micromonosporaceae</taxon>
        <taxon>Micromonospora</taxon>
    </lineage>
</organism>
<sequence length="32" mass="3397">MARRAGVSLATASRALNGSANRVVGEKLRERV</sequence>
<reference evidence="3" key="1">
    <citation type="journal article" date="2019" name="Int. J. Syst. Evol. Microbiol.">
        <title>The Global Catalogue of Microorganisms (GCM) 10K type strain sequencing project: providing services to taxonomists for standard genome sequencing and annotation.</title>
        <authorList>
            <consortium name="The Broad Institute Genomics Platform"/>
            <consortium name="The Broad Institute Genome Sequencing Center for Infectious Disease"/>
            <person name="Wu L."/>
            <person name="Ma J."/>
        </authorList>
    </citation>
    <scope>NUCLEOTIDE SEQUENCE [LARGE SCALE GENOMIC DNA]</scope>
    <source>
        <strain evidence="3">JCM 32148</strain>
    </source>
</reference>
<dbReference type="Gene3D" id="1.10.260.40">
    <property type="entry name" value="lambda repressor-like DNA-binding domains"/>
    <property type="match status" value="1"/>
</dbReference>
<accession>A0ABW3A4Q5</accession>
<feature type="non-terminal residue" evidence="2">
    <location>
        <position position="32"/>
    </location>
</feature>